<dbReference type="PROSITE" id="PS50928">
    <property type="entry name" value="ABC_TM1"/>
    <property type="match status" value="1"/>
</dbReference>
<sequence>MGDTNNRSSKRKRNGNRSEQWRAALFLSPTWVLLLLFFFIPGALTFYLAFTNMALTGAAAANTEFVGFQNFTYMFQDETFRISVWNTIVFLIFSAVVGQQVLGFLIAFLMNGRNQTFRSIIGSIVISGWVAPEVVTAFVWFAFLNDTGTVNAIIESIGFKPITWLYTFPMVAVIIANIWRGTAFSMMVFQTALSDVPKEVEEAAMIDGASPWQRLVRITIPMIMSSVVTNMVLITLQTLGSFTLIFALTGGGPGNSTETLPLYMYHQAFVNYQLGYGTAISLILLLIGIIASLLYMKLLKVKL</sequence>
<dbReference type="GO" id="GO:0055085">
    <property type="term" value="P:transmembrane transport"/>
    <property type="evidence" value="ECO:0007669"/>
    <property type="project" value="InterPro"/>
</dbReference>
<dbReference type="CDD" id="cd06261">
    <property type="entry name" value="TM_PBP2"/>
    <property type="match status" value="1"/>
</dbReference>
<evidence type="ECO:0000256" key="5">
    <source>
        <dbReference type="ARBA" id="ARBA00022989"/>
    </source>
</evidence>
<feature type="transmembrane region" description="Helical" evidence="7">
    <location>
        <begin position="163"/>
        <end position="179"/>
    </location>
</feature>
<comment type="similarity">
    <text evidence="7">Belongs to the binding-protein-dependent transport system permease family.</text>
</comment>
<dbReference type="RefSeq" id="WP_068686201.1">
    <property type="nucleotide sequence ID" value="NZ_LYPA01000071.1"/>
</dbReference>
<keyword evidence="2 7" id="KW-0813">Transport</keyword>
<evidence type="ECO:0000256" key="7">
    <source>
        <dbReference type="RuleBase" id="RU363032"/>
    </source>
</evidence>
<dbReference type="GO" id="GO:0005886">
    <property type="term" value="C:plasma membrane"/>
    <property type="evidence" value="ECO:0007669"/>
    <property type="project" value="UniProtKB-SubCell"/>
</dbReference>
<feature type="transmembrane region" description="Helical" evidence="7">
    <location>
        <begin position="227"/>
        <end position="249"/>
    </location>
</feature>
<dbReference type="SUPFAM" id="SSF161098">
    <property type="entry name" value="MetI-like"/>
    <property type="match status" value="1"/>
</dbReference>
<dbReference type="AlphaFoldDB" id="A0A1A5YDK4"/>
<feature type="transmembrane region" description="Helical" evidence="7">
    <location>
        <begin position="269"/>
        <end position="295"/>
    </location>
</feature>
<keyword evidence="6 7" id="KW-0472">Membrane</keyword>
<evidence type="ECO:0000256" key="3">
    <source>
        <dbReference type="ARBA" id="ARBA00022475"/>
    </source>
</evidence>
<feature type="transmembrane region" description="Helical" evidence="7">
    <location>
        <begin position="120"/>
        <end position="143"/>
    </location>
</feature>
<keyword evidence="10" id="KW-1185">Reference proteome</keyword>
<dbReference type="PANTHER" id="PTHR43005:SF1">
    <property type="entry name" value="SPERMIDINE_PUTRESCINE TRANSPORT SYSTEM PERMEASE PROTEIN"/>
    <property type="match status" value="1"/>
</dbReference>
<dbReference type="Pfam" id="PF00528">
    <property type="entry name" value="BPD_transp_1"/>
    <property type="match status" value="1"/>
</dbReference>
<gene>
    <name evidence="9" type="ORF">A7K91_06905</name>
</gene>
<feature type="domain" description="ABC transmembrane type-1" evidence="8">
    <location>
        <begin position="85"/>
        <end position="295"/>
    </location>
</feature>
<evidence type="ECO:0000313" key="9">
    <source>
        <dbReference type="EMBL" id="OBR63662.1"/>
    </source>
</evidence>
<evidence type="ECO:0000256" key="4">
    <source>
        <dbReference type="ARBA" id="ARBA00022692"/>
    </source>
</evidence>
<evidence type="ECO:0000256" key="6">
    <source>
        <dbReference type="ARBA" id="ARBA00023136"/>
    </source>
</evidence>
<dbReference type="InterPro" id="IPR000515">
    <property type="entry name" value="MetI-like"/>
</dbReference>
<comment type="subcellular location">
    <subcellularLocation>
        <location evidence="1 7">Cell membrane</location>
        <topology evidence="1 7">Multi-pass membrane protein</topology>
    </subcellularLocation>
</comment>
<dbReference type="InterPro" id="IPR035906">
    <property type="entry name" value="MetI-like_sf"/>
</dbReference>
<keyword evidence="4 7" id="KW-0812">Transmembrane</keyword>
<feature type="transmembrane region" description="Helical" evidence="7">
    <location>
        <begin position="21"/>
        <end position="50"/>
    </location>
</feature>
<keyword evidence="3" id="KW-1003">Cell membrane</keyword>
<feature type="transmembrane region" description="Helical" evidence="7">
    <location>
        <begin position="84"/>
        <end position="108"/>
    </location>
</feature>
<accession>A0A1A5YDK4</accession>
<evidence type="ECO:0000256" key="2">
    <source>
        <dbReference type="ARBA" id="ARBA00022448"/>
    </source>
</evidence>
<dbReference type="STRING" id="1844972.A7K91_06905"/>
<keyword evidence="5 7" id="KW-1133">Transmembrane helix</keyword>
<dbReference type="Gene3D" id="1.10.3720.10">
    <property type="entry name" value="MetI-like"/>
    <property type="match status" value="1"/>
</dbReference>
<name>A0A1A5YDK4_9BACL</name>
<comment type="caution">
    <text evidence="9">The sequence shown here is derived from an EMBL/GenBank/DDBJ whole genome shotgun (WGS) entry which is preliminary data.</text>
</comment>
<proteinExistence type="inferred from homology"/>
<reference evidence="9 10" key="1">
    <citation type="submission" date="2016-05" db="EMBL/GenBank/DDBJ databases">
        <title>Paenibacillus oryzae. sp. nov., isolated from the rice root.</title>
        <authorList>
            <person name="Zhang J."/>
            <person name="Zhang X."/>
        </authorList>
    </citation>
    <scope>NUCLEOTIDE SEQUENCE [LARGE SCALE GENOMIC DNA]</scope>
    <source>
        <strain evidence="9 10">1DrF-4</strain>
    </source>
</reference>
<evidence type="ECO:0000259" key="8">
    <source>
        <dbReference type="PROSITE" id="PS50928"/>
    </source>
</evidence>
<dbReference type="PANTHER" id="PTHR43005">
    <property type="entry name" value="BLR7065 PROTEIN"/>
    <property type="match status" value="1"/>
</dbReference>
<evidence type="ECO:0000256" key="1">
    <source>
        <dbReference type="ARBA" id="ARBA00004651"/>
    </source>
</evidence>
<dbReference type="EMBL" id="LYPA01000071">
    <property type="protein sequence ID" value="OBR63662.1"/>
    <property type="molecule type" value="Genomic_DNA"/>
</dbReference>
<protein>
    <submittedName>
        <fullName evidence="9">Amino acid ABC transporter permease</fullName>
    </submittedName>
</protein>
<evidence type="ECO:0000313" key="10">
    <source>
        <dbReference type="Proteomes" id="UP000092024"/>
    </source>
</evidence>
<dbReference type="Proteomes" id="UP000092024">
    <property type="component" value="Unassembled WGS sequence"/>
</dbReference>
<organism evidence="9 10">
    <name type="scientific">Paenibacillus oryzae</name>
    <dbReference type="NCBI Taxonomy" id="1844972"/>
    <lineage>
        <taxon>Bacteria</taxon>
        <taxon>Bacillati</taxon>
        <taxon>Bacillota</taxon>
        <taxon>Bacilli</taxon>
        <taxon>Bacillales</taxon>
        <taxon>Paenibacillaceae</taxon>
        <taxon>Paenibacillus</taxon>
    </lineage>
</organism>
<dbReference type="OrthoDB" id="9783714at2"/>